<sequence length="116" mass="12741">MRWNGSPGRCAVRGQEKVNGRQRREGFVGPRSPPLHLPPPPPLFPYNEARHGSSVSASPQSIITGFVKAIFPAFNNRATKREENIHPKSITETSLIMGSLSTTLQRRGLAKLAVID</sequence>
<reference evidence="1" key="1">
    <citation type="submission" date="2021-05" db="EMBL/GenBank/DDBJ databases">
        <authorList>
            <person name="Pan Q."/>
            <person name="Jouanno E."/>
            <person name="Zahm M."/>
            <person name="Klopp C."/>
            <person name="Cabau C."/>
            <person name="Louis A."/>
            <person name="Berthelot C."/>
            <person name="Parey E."/>
            <person name="Roest Crollius H."/>
            <person name="Montfort J."/>
            <person name="Robinson-Rechavi M."/>
            <person name="Bouchez O."/>
            <person name="Lampietro C."/>
            <person name="Lopez Roques C."/>
            <person name="Donnadieu C."/>
            <person name="Postlethwait J."/>
            <person name="Bobe J."/>
            <person name="Dillon D."/>
            <person name="Chandos A."/>
            <person name="von Hippel F."/>
            <person name="Guiguen Y."/>
        </authorList>
    </citation>
    <scope>NUCLEOTIDE SEQUENCE</scope>
    <source>
        <strain evidence="1">YG-Jan2019</strain>
    </source>
</reference>
<comment type="caution">
    <text evidence="1">The sequence shown here is derived from an EMBL/GenBank/DDBJ whole genome shotgun (WGS) entry which is preliminary data.</text>
</comment>
<gene>
    <name evidence="1" type="ORF">DPEC_G00287080</name>
</gene>
<protein>
    <submittedName>
        <fullName evidence="1">Uncharacterized protein</fullName>
    </submittedName>
</protein>
<dbReference type="EMBL" id="CM055753">
    <property type="protein sequence ID" value="KAJ7991746.1"/>
    <property type="molecule type" value="Genomic_DNA"/>
</dbReference>
<evidence type="ECO:0000313" key="2">
    <source>
        <dbReference type="Proteomes" id="UP001157502"/>
    </source>
</evidence>
<accession>A0ACC2FK41</accession>
<proteinExistence type="predicted"/>
<keyword evidence="2" id="KW-1185">Reference proteome</keyword>
<dbReference type="Proteomes" id="UP001157502">
    <property type="component" value="Chromosome 26"/>
</dbReference>
<name>A0ACC2FK41_DALPE</name>
<evidence type="ECO:0000313" key="1">
    <source>
        <dbReference type="EMBL" id="KAJ7991746.1"/>
    </source>
</evidence>
<organism evidence="1 2">
    <name type="scientific">Dallia pectoralis</name>
    <name type="common">Alaska blackfish</name>
    <dbReference type="NCBI Taxonomy" id="75939"/>
    <lineage>
        <taxon>Eukaryota</taxon>
        <taxon>Metazoa</taxon>
        <taxon>Chordata</taxon>
        <taxon>Craniata</taxon>
        <taxon>Vertebrata</taxon>
        <taxon>Euteleostomi</taxon>
        <taxon>Actinopterygii</taxon>
        <taxon>Neopterygii</taxon>
        <taxon>Teleostei</taxon>
        <taxon>Protacanthopterygii</taxon>
        <taxon>Esociformes</taxon>
        <taxon>Umbridae</taxon>
        <taxon>Dallia</taxon>
    </lineage>
</organism>